<accession>A0A7J6FEZ3</accession>
<dbReference type="Proteomes" id="UP000525078">
    <property type="component" value="Unassembled WGS sequence"/>
</dbReference>
<feature type="domain" description="Zinc knuckle CX2CX4HX4C" evidence="1">
    <location>
        <begin position="1"/>
        <end position="48"/>
    </location>
</feature>
<sequence>MDINMPLLSGYFFDLVSRVKRWLQFKYEHIGIFRYNCGCLGHQRRGCSLSSPVTVANNNRVSFPLFGSWLSTSSTYLDVFLGANTFTLNLTMSKKLVPGFTCHRLPLAIAGASHDDNGGFKGMAPNGSRFSRQSKMVTNRAIFPVGTSHFLSMQNGSPSRGLRFLSFDLANGSLVSSIGPSINLQCDVGPLVIGVQDHVRSPIVINDVDGEGPKGCGPRGSLGQDNLEKMTILMVTNSKSSSVCGQEVNFQHDEEKALSNIFQAQDTSLQELKQFRSLDLYEIREIGGDIRVKPTSEINARTTPFKKKKKA</sequence>
<gene>
    <name evidence="2" type="ORF">F8388_022929</name>
</gene>
<dbReference type="InterPro" id="IPR025836">
    <property type="entry name" value="Zn_knuckle_CX2CX4HX4C"/>
</dbReference>
<organism evidence="2 3">
    <name type="scientific">Cannabis sativa</name>
    <name type="common">Hemp</name>
    <name type="synonym">Marijuana</name>
    <dbReference type="NCBI Taxonomy" id="3483"/>
    <lineage>
        <taxon>Eukaryota</taxon>
        <taxon>Viridiplantae</taxon>
        <taxon>Streptophyta</taxon>
        <taxon>Embryophyta</taxon>
        <taxon>Tracheophyta</taxon>
        <taxon>Spermatophyta</taxon>
        <taxon>Magnoliopsida</taxon>
        <taxon>eudicotyledons</taxon>
        <taxon>Gunneridae</taxon>
        <taxon>Pentapetalae</taxon>
        <taxon>rosids</taxon>
        <taxon>fabids</taxon>
        <taxon>Rosales</taxon>
        <taxon>Cannabaceae</taxon>
        <taxon>Cannabis</taxon>
    </lineage>
</organism>
<proteinExistence type="predicted"/>
<comment type="caution">
    <text evidence="2">The sequence shown here is derived from an EMBL/GenBank/DDBJ whole genome shotgun (WGS) entry which is preliminary data.</text>
</comment>
<dbReference type="Pfam" id="PF14392">
    <property type="entry name" value="zf-CCHC_4"/>
    <property type="match status" value="1"/>
</dbReference>
<dbReference type="EMBL" id="JAATIP010000129">
    <property type="protein sequence ID" value="KAF4369273.1"/>
    <property type="molecule type" value="Genomic_DNA"/>
</dbReference>
<dbReference type="AlphaFoldDB" id="A0A7J6FEZ3"/>
<evidence type="ECO:0000259" key="1">
    <source>
        <dbReference type="Pfam" id="PF14392"/>
    </source>
</evidence>
<evidence type="ECO:0000313" key="2">
    <source>
        <dbReference type="EMBL" id="KAF4369273.1"/>
    </source>
</evidence>
<protein>
    <recommendedName>
        <fullName evidence="1">Zinc knuckle CX2CX4HX4C domain-containing protein</fullName>
    </recommendedName>
</protein>
<evidence type="ECO:0000313" key="3">
    <source>
        <dbReference type="Proteomes" id="UP000525078"/>
    </source>
</evidence>
<name>A0A7J6FEZ3_CANSA</name>
<reference evidence="2 3" key="1">
    <citation type="journal article" date="2020" name="bioRxiv">
        <title>Sequence and annotation of 42 cannabis genomes reveals extensive copy number variation in cannabinoid synthesis and pathogen resistance genes.</title>
        <authorList>
            <person name="Mckernan K.J."/>
            <person name="Helbert Y."/>
            <person name="Kane L.T."/>
            <person name="Ebling H."/>
            <person name="Zhang L."/>
            <person name="Liu B."/>
            <person name="Eaton Z."/>
            <person name="Mclaughlin S."/>
            <person name="Kingan S."/>
            <person name="Baybayan P."/>
            <person name="Concepcion G."/>
            <person name="Jordan M."/>
            <person name="Riva A."/>
            <person name="Barbazuk W."/>
            <person name="Harkins T."/>
        </authorList>
    </citation>
    <scope>NUCLEOTIDE SEQUENCE [LARGE SCALE GENOMIC DNA]</scope>
    <source>
        <strain evidence="3">cv. Jamaican Lion 4</strain>
        <tissue evidence="2">Leaf</tissue>
    </source>
</reference>